<dbReference type="RefSeq" id="WP_310895862.1">
    <property type="nucleotide sequence ID" value="NZ_JAMQOM010000003.1"/>
</dbReference>
<feature type="transmembrane region" description="Helical" evidence="1">
    <location>
        <begin position="80"/>
        <end position="102"/>
    </location>
</feature>
<name>A0AAE4EWF0_9EURY</name>
<evidence type="ECO:0000313" key="2">
    <source>
        <dbReference type="EMBL" id="MDS0221202.1"/>
    </source>
</evidence>
<proteinExistence type="predicted"/>
<keyword evidence="1" id="KW-0472">Membrane</keyword>
<accession>A0AAE4EWF0</accession>
<keyword evidence="1" id="KW-0812">Transmembrane</keyword>
<dbReference type="AlphaFoldDB" id="A0AAE4EWF0"/>
<sequence>MERPTERGGKEQSSTSPSFGHLLLVWLFVGPSLWSLGSAVAAAIQAELPLSTMGTGLLFGTVVVVLFWTAGFHPSLRASFGYFLAEQGIYLVLVVGIATAFAPAFTSWVAVAVQLVSISLAATLVFSPVGAKIRNWFRRHIRSLLKLPPQDRAANRE</sequence>
<evidence type="ECO:0000313" key="3">
    <source>
        <dbReference type="Proteomes" id="UP001253439"/>
    </source>
</evidence>
<reference evidence="2 3" key="1">
    <citation type="submission" date="2022-06" db="EMBL/GenBank/DDBJ databases">
        <title>Haloarcula sp. a new haloarchaeum isolate from saline soil.</title>
        <authorList>
            <person name="Strakova D."/>
            <person name="Galisteo C."/>
            <person name="Sanchez-Porro C."/>
            <person name="Ventosa A."/>
        </authorList>
    </citation>
    <scope>NUCLEOTIDE SEQUENCE [LARGE SCALE GENOMIC DNA]</scope>
    <source>
        <strain evidence="2 3">S1AR25-5A</strain>
    </source>
</reference>
<comment type="caution">
    <text evidence="2">The sequence shown here is derived from an EMBL/GenBank/DDBJ whole genome shotgun (WGS) entry which is preliminary data.</text>
</comment>
<feature type="transmembrane region" description="Helical" evidence="1">
    <location>
        <begin position="50"/>
        <end position="68"/>
    </location>
</feature>
<feature type="transmembrane region" description="Helical" evidence="1">
    <location>
        <begin position="108"/>
        <end position="129"/>
    </location>
</feature>
<keyword evidence="1" id="KW-1133">Transmembrane helix</keyword>
<gene>
    <name evidence="2" type="ORF">NDI54_07565</name>
</gene>
<feature type="transmembrane region" description="Helical" evidence="1">
    <location>
        <begin position="21"/>
        <end position="44"/>
    </location>
</feature>
<organism evidence="2 3">
    <name type="scientific">Haloarcula terrestris</name>
    <dbReference type="NCBI Taxonomy" id="2950533"/>
    <lineage>
        <taxon>Archaea</taxon>
        <taxon>Methanobacteriati</taxon>
        <taxon>Methanobacteriota</taxon>
        <taxon>Stenosarchaea group</taxon>
        <taxon>Halobacteria</taxon>
        <taxon>Halobacteriales</taxon>
        <taxon>Haloarculaceae</taxon>
        <taxon>Haloarcula</taxon>
    </lineage>
</organism>
<keyword evidence="3" id="KW-1185">Reference proteome</keyword>
<dbReference type="EMBL" id="JAMQOM010000003">
    <property type="protein sequence ID" value="MDS0221202.1"/>
    <property type="molecule type" value="Genomic_DNA"/>
</dbReference>
<dbReference type="Proteomes" id="UP001253439">
    <property type="component" value="Unassembled WGS sequence"/>
</dbReference>
<evidence type="ECO:0000256" key="1">
    <source>
        <dbReference type="SAM" id="Phobius"/>
    </source>
</evidence>
<protein>
    <submittedName>
        <fullName evidence="2">Uncharacterized protein</fullName>
    </submittedName>
</protein>